<evidence type="ECO:0000256" key="3">
    <source>
        <dbReference type="SAM" id="MobiDB-lite"/>
    </source>
</evidence>
<sequence>MPPFDSSRTVATTRTGRSFPREISRFFGLDKAHTLLIKGAPGTGKTLFTISSLDLLERQTNVLYVSTRVDKNTVHDMYFEQHSSIDKTHILDISQGAFEGPLDVDVPFERMDLDSLLEWLTRVSEASAQLTVAFDSWDLIYEYLAARHDDPPDITAVTTRLVTLAREEGIRTLLVSEGSELLSLEYVVDGVVKLEVSEDERGRTRRQLKLEKLRGVRIGNRLKPITLADGQFQAIPSIKLPDVHPGGSDAAWESRPNTKRKFSTGIVDFDPILSNGYNRGSVVHLDLGADLSRDAWSVLTLPTIRNFLANEMGAAVTPPREGSPGLLKNDLNAVLDPYLFNTYCCIFGTPAGKPSQLDTAEQTYAAAKSVAESTTAECDSSDIENRTSESNDSNRGQQVETDGLDYTSYISYIEQLREQSDGPILHIISIDTARQTFDGQLGKFANYVSLHNDLAIIVTKSVTKFEKRADRVADMHFRLERSGSAIVLYGKSPLTPLLGVGVDRSNSVYRITLTEMV</sequence>
<evidence type="ECO:0000313" key="6">
    <source>
        <dbReference type="EMBL" id="CCQ35947.1"/>
    </source>
</evidence>
<dbReference type="InterPro" id="IPR009788">
    <property type="entry name" value="GvpD_P-loop"/>
</dbReference>
<keyword evidence="1" id="KW-0547">Nucleotide-binding</keyword>
<evidence type="ECO:0000256" key="1">
    <source>
        <dbReference type="ARBA" id="ARBA00022741"/>
    </source>
</evidence>
<dbReference type="RefSeq" id="WP_015408778.1">
    <property type="nucleotide sequence ID" value="NC_020388.1"/>
</dbReference>
<dbReference type="AlphaFoldDB" id="M1XPG1"/>
<reference evidence="6 7" key="1">
    <citation type="journal article" date="2013" name="Genome Announc.">
        <title>Genome of the haloarchaeon Natronomonas moolapensis, a neutrophilic member of a previously haloalkaliphilic genus.</title>
        <authorList>
            <person name="Dyall-Smith M.L."/>
            <person name="Pfeiffer F."/>
            <person name="Oberwinkler T."/>
            <person name="Klee K."/>
            <person name="Rampp M."/>
            <person name="Palm P."/>
            <person name="Gross K."/>
            <person name="Schuster S.C."/>
            <person name="Oesterhelt D."/>
        </authorList>
    </citation>
    <scope>NUCLEOTIDE SEQUENCE [LARGE SCALE GENOMIC DNA]</scope>
    <source>
        <strain evidence="7">DSM 18674 / JCM 14361 / 8.8.11</strain>
    </source>
</reference>
<dbReference type="SUPFAM" id="SSF52540">
    <property type="entry name" value="P-loop containing nucleoside triphosphate hydrolases"/>
    <property type="match status" value="1"/>
</dbReference>
<dbReference type="Proteomes" id="UP000011867">
    <property type="component" value="Chromosome"/>
</dbReference>
<dbReference type="HOGENOM" id="CLU_047518_0_0_2"/>
<dbReference type="PANTHER" id="PTHR43637">
    <property type="entry name" value="UPF0273 PROTEIN TM_0370"/>
    <property type="match status" value="1"/>
</dbReference>
<organism evidence="6 7">
    <name type="scientific">Natronomonas moolapensis (strain DSM 18674 / CECT 7526 / JCM 14361 / 8.8.11)</name>
    <dbReference type="NCBI Taxonomy" id="268739"/>
    <lineage>
        <taxon>Archaea</taxon>
        <taxon>Methanobacteriati</taxon>
        <taxon>Methanobacteriota</taxon>
        <taxon>Stenosarchaea group</taxon>
        <taxon>Halobacteria</taxon>
        <taxon>Halobacteriales</taxon>
        <taxon>Natronomonadaceae</taxon>
        <taxon>Natronomonas</taxon>
    </lineage>
</organism>
<protein>
    <submittedName>
        <fullName evidence="6">Regulatory protein GvpD</fullName>
    </submittedName>
</protein>
<proteinExistence type="predicted"/>
<name>M1XPG1_NATM8</name>
<dbReference type="EMBL" id="HF582854">
    <property type="protein sequence ID" value="CCQ35947.1"/>
    <property type="molecule type" value="Genomic_DNA"/>
</dbReference>
<dbReference type="Gene3D" id="3.40.50.300">
    <property type="entry name" value="P-loop containing nucleotide triphosphate hydrolases"/>
    <property type="match status" value="1"/>
</dbReference>
<feature type="domain" description="GvpD basic region 2" evidence="5">
    <location>
        <begin position="252"/>
        <end position="517"/>
    </location>
</feature>
<evidence type="ECO:0000259" key="4">
    <source>
        <dbReference type="Pfam" id="PF07088"/>
    </source>
</evidence>
<dbReference type="PANTHER" id="PTHR43637:SF2">
    <property type="entry name" value="PROTEIN GVPD 1"/>
    <property type="match status" value="1"/>
</dbReference>
<dbReference type="STRING" id="268739.Nmlp_1757"/>
<evidence type="ECO:0000256" key="2">
    <source>
        <dbReference type="ARBA" id="ARBA00022840"/>
    </source>
</evidence>
<feature type="region of interest" description="Disordered" evidence="3">
    <location>
        <begin position="375"/>
        <end position="400"/>
    </location>
</feature>
<dbReference type="eggNOG" id="arCOG01178">
    <property type="taxonomic scope" value="Archaea"/>
</dbReference>
<evidence type="ECO:0000259" key="5">
    <source>
        <dbReference type="Pfam" id="PF20440"/>
    </source>
</evidence>
<dbReference type="InterPro" id="IPR046777">
    <property type="entry name" value="GvpD_bR2"/>
</dbReference>
<keyword evidence="7" id="KW-1185">Reference proteome</keyword>
<dbReference type="Pfam" id="PF20440">
    <property type="entry name" value="GvpD_bR2"/>
    <property type="match status" value="1"/>
</dbReference>
<feature type="compositionally biased region" description="Polar residues" evidence="3">
    <location>
        <begin position="390"/>
        <end position="400"/>
    </location>
</feature>
<dbReference type="KEGG" id="nmo:Nmlp_1757"/>
<gene>
    <name evidence="6" type="primary">gvpD</name>
    <name evidence="6" type="ordered locus">Nmlp_1757</name>
</gene>
<accession>M1XPG1</accession>
<dbReference type="GeneID" id="14652609"/>
<dbReference type="InterPro" id="IPR027417">
    <property type="entry name" value="P-loop_NTPase"/>
</dbReference>
<dbReference type="OrthoDB" id="49590at2157"/>
<feature type="domain" description="GvpD P-loop" evidence="4">
    <location>
        <begin position="23"/>
        <end position="211"/>
    </location>
</feature>
<evidence type="ECO:0000313" key="7">
    <source>
        <dbReference type="Proteomes" id="UP000011867"/>
    </source>
</evidence>
<dbReference type="GO" id="GO:0005524">
    <property type="term" value="F:ATP binding"/>
    <property type="evidence" value="ECO:0007669"/>
    <property type="project" value="UniProtKB-KW"/>
</dbReference>
<dbReference type="Pfam" id="PF07088">
    <property type="entry name" value="GvpD_P-loop"/>
    <property type="match status" value="1"/>
</dbReference>
<keyword evidence="2" id="KW-0067">ATP-binding</keyword>